<evidence type="ECO:0000256" key="1">
    <source>
        <dbReference type="ARBA" id="ARBA00023125"/>
    </source>
</evidence>
<dbReference type="SUPFAM" id="SSF46894">
    <property type="entry name" value="C-terminal effector domain of the bipartite response regulators"/>
    <property type="match status" value="1"/>
</dbReference>
<evidence type="ECO:0000313" key="3">
    <source>
        <dbReference type="EMBL" id="SNB73208.1"/>
    </source>
</evidence>
<dbReference type="InterPro" id="IPR016032">
    <property type="entry name" value="Sig_transdc_resp-reg_C-effctor"/>
</dbReference>
<evidence type="ECO:0000313" key="4">
    <source>
        <dbReference type="Proteomes" id="UP000197065"/>
    </source>
</evidence>
<dbReference type="CDD" id="cd06170">
    <property type="entry name" value="LuxR_C_like"/>
    <property type="match status" value="1"/>
</dbReference>
<dbReference type="GO" id="GO:0006355">
    <property type="term" value="P:regulation of DNA-templated transcription"/>
    <property type="evidence" value="ECO:0007669"/>
    <property type="project" value="InterPro"/>
</dbReference>
<dbReference type="PANTHER" id="PTHR43214">
    <property type="entry name" value="TWO-COMPONENT RESPONSE REGULATOR"/>
    <property type="match status" value="1"/>
</dbReference>
<keyword evidence="1" id="KW-0238">DNA-binding</keyword>
<dbReference type="AlphaFoldDB" id="A0A212RL54"/>
<dbReference type="EMBL" id="FYEH01000010">
    <property type="protein sequence ID" value="SNB73208.1"/>
    <property type="molecule type" value="Genomic_DNA"/>
</dbReference>
<proteinExistence type="predicted"/>
<dbReference type="SMART" id="SM00421">
    <property type="entry name" value="HTH_LUXR"/>
    <property type="match status" value="1"/>
</dbReference>
<evidence type="ECO:0000259" key="2">
    <source>
        <dbReference type="PROSITE" id="PS50043"/>
    </source>
</evidence>
<accession>A0A212RL54</accession>
<sequence length="380" mass="41604">MAVDDIDPDDLSRLIGQIYDTVANPETWPVVLERCAEFVGGVMPSIFWQDAIVRWASVFYFHGEDPHCRDRYFQTYAGTNPLFPARSFVESGIVMGGGDVVPHAEFRETRFFKEWVQSEGIFDAVGANLQCHPTSSACLAVQRSVEQRVVDQSSRARMDMIVPHLRRAVLTGRELDHQKARSDGLEKALGSLSTGIFLVDKEGRLSLANEKGRQLLEEGSFLRLRGETLSVAHPKIDHALRCALRSAATGKPAIDGEAALALTPVTVKPRWLATFLPLSTGARLKARLGFNADVAIIVRRAEIHVASGIETIARIYGLTAAEMRVLRSVAVYASVEDIARALGISAGTVKTHLTALFGKTGTHRRADLVREIAAHGNPLT</sequence>
<dbReference type="PANTHER" id="PTHR43214:SF42">
    <property type="entry name" value="TRANSCRIPTIONAL REGULATORY PROTEIN DESR"/>
    <property type="match status" value="1"/>
</dbReference>
<protein>
    <submittedName>
        <fullName evidence="3">Transcriptional regulator, LuxR family</fullName>
    </submittedName>
</protein>
<feature type="domain" description="HTH luxR-type" evidence="2">
    <location>
        <begin position="311"/>
        <end position="376"/>
    </location>
</feature>
<dbReference type="Proteomes" id="UP000197065">
    <property type="component" value="Unassembled WGS sequence"/>
</dbReference>
<keyword evidence="4" id="KW-1185">Reference proteome</keyword>
<dbReference type="InterPro" id="IPR039420">
    <property type="entry name" value="WalR-like"/>
</dbReference>
<dbReference type="InterPro" id="IPR036388">
    <property type="entry name" value="WH-like_DNA-bd_sf"/>
</dbReference>
<gene>
    <name evidence="3" type="ORF">SAMN07250955_11083</name>
</gene>
<dbReference type="GO" id="GO:0003677">
    <property type="term" value="F:DNA binding"/>
    <property type="evidence" value="ECO:0007669"/>
    <property type="project" value="UniProtKB-KW"/>
</dbReference>
<dbReference type="OrthoDB" id="5497412at2"/>
<dbReference type="Pfam" id="PF00196">
    <property type="entry name" value="GerE"/>
    <property type="match status" value="1"/>
</dbReference>
<dbReference type="RefSeq" id="WP_133063912.1">
    <property type="nucleotide sequence ID" value="NZ_FYEH01000010.1"/>
</dbReference>
<dbReference type="Gene3D" id="1.10.10.10">
    <property type="entry name" value="Winged helix-like DNA-binding domain superfamily/Winged helix DNA-binding domain"/>
    <property type="match status" value="1"/>
</dbReference>
<dbReference type="InterPro" id="IPR000792">
    <property type="entry name" value="Tscrpt_reg_LuxR_C"/>
</dbReference>
<dbReference type="PROSITE" id="PS50043">
    <property type="entry name" value="HTH_LUXR_2"/>
    <property type="match status" value="1"/>
</dbReference>
<name>A0A212RL54_9PROT</name>
<organism evidence="3 4">
    <name type="scientific">Arboricoccus pini</name>
    <dbReference type="NCBI Taxonomy" id="1963835"/>
    <lineage>
        <taxon>Bacteria</taxon>
        <taxon>Pseudomonadati</taxon>
        <taxon>Pseudomonadota</taxon>
        <taxon>Alphaproteobacteria</taxon>
        <taxon>Geminicoccales</taxon>
        <taxon>Geminicoccaceae</taxon>
        <taxon>Arboricoccus</taxon>
    </lineage>
</organism>
<reference evidence="3 4" key="1">
    <citation type="submission" date="2017-06" db="EMBL/GenBank/DDBJ databases">
        <authorList>
            <person name="Kim H.J."/>
            <person name="Triplett B.A."/>
        </authorList>
    </citation>
    <scope>NUCLEOTIDE SEQUENCE [LARGE SCALE GENOMIC DNA]</scope>
    <source>
        <strain evidence="3 4">B29T1</strain>
    </source>
</reference>